<dbReference type="PROSITE" id="PS51096">
    <property type="entry name" value="PTS_EIIA_TYPE_4"/>
    <property type="match status" value="1"/>
</dbReference>
<keyword evidence="1" id="KW-0808">Transferase</keyword>
<dbReference type="EMBL" id="CP040058">
    <property type="protein sequence ID" value="QCP34010.1"/>
    <property type="molecule type" value="Genomic_DNA"/>
</dbReference>
<dbReference type="Gene3D" id="3.40.50.510">
    <property type="entry name" value="Phosphotransferase system, mannose-type IIA component"/>
    <property type="match status" value="1"/>
</dbReference>
<dbReference type="GO" id="GO:0009401">
    <property type="term" value="P:phosphoenolpyruvate-dependent sugar phosphotransferase system"/>
    <property type="evidence" value="ECO:0007669"/>
    <property type="project" value="InterPro"/>
</dbReference>
<dbReference type="InterPro" id="IPR036662">
    <property type="entry name" value="PTS_EIIA_man-typ_sf"/>
</dbReference>
<evidence type="ECO:0000313" key="3">
    <source>
        <dbReference type="EMBL" id="QCP34010.1"/>
    </source>
</evidence>
<feature type="domain" description="PTS EIIA type-4" evidence="2">
    <location>
        <begin position="1"/>
        <end position="127"/>
    </location>
</feature>
<name>A0A4V1EFW6_9FIRM</name>
<dbReference type="InterPro" id="IPR004701">
    <property type="entry name" value="PTS_EIIA_man-typ"/>
</dbReference>
<protein>
    <submittedName>
        <fullName evidence="3">PTS system, gluconate-specific IIA component</fullName>
    </submittedName>
</protein>
<evidence type="ECO:0000259" key="2">
    <source>
        <dbReference type="PROSITE" id="PS51096"/>
    </source>
</evidence>
<reference evidence="3 4" key="1">
    <citation type="submission" date="2019-05" db="EMBL/GenBank/DDBJ databases">
        <title>Complete genome sequencing of Anaerostipes rhamnosivorans.</title>
        <authorList>
            <person name="Bui T.P.N."/>
            <person name="de Vos W.M."/>
        </authorList>
    </citation>
    <scope>NUCLEOTIDE SEQUENCE [LARGE SCALE GENOMIC DNA]</scope>
    <source>
        <strain evidence="3 4">1y2</strain>
    </source>
</reference>
<dbReference type="SUPFAM" id="SSF53062">
    <property type="entry name" value="PTS system fructose IIA component-like"/>
    <property type="match status" value="1"/>
</dbReference>
<evidence type="ECO:0000313" key="4">
    <source>
        <dbReference type="Proteomes" id="UP000298653"/>
    </source>
</evidence>
<dbReference type="GO" id="GO:0016020">
    <property type="term" value="C:membrane"/>
    <property type="evidence" value="ECO:0007669"/>
    <property type="project" value="InterPro"/>
</dbReference>
<dbReference type="PANTHER" id="PTHR33799:SF1">
    <property type="entry name" value="PTS SYSTEM MANNOSE-SPECIFIC EIIAB COMPONENT-RELATED"/>
    <property type="match status" value="1"/>
</dbReference>
<dbReference type="GO" id="GO:0016740">
    <property type="term" value="F:transferase activity"/>
    <property type="evidence" value="ECO:0007669"/>
    <property type="project" value="UniProtKB-KW"/>
</dbReference>
<sequence length="129" mass="14312">MTEFMLLTHGDWGTSLLESARMIVGNIHGVHIFPLYPEDALADYTEKIRDVLDKEDGRQILMISDLNGGTTSNVAAVFSRTYENVSAVCGLGMEMMIAASELREELEGKELAKAVLSWTAEKNRDLECD</sequence>
<evidence type="ECO:0000256" key="1">
    <source>
        <dbReference type="ARBA" id="ARBA00022679"/>
    </source>
</evidence>
<gene>
    <name evidence="3" type="ORF">AR1Y2_0556</name>
</gene>
<dbReference type="RefSeq" id="WP_137327600.1">
    <property type="nucleotide sequence ID" value="NZ_CP040058.1"/>
</dbReference>
<dbReference type="OrthoDB" id="6578004at2"/>
<dbReference type="InterPro" id="IPR051471">
    <property type="entry name" value="Bacterial_PTS_sugar_comp"/>
</dbReference>
<proteinExistence type="predicted"/>
<dbReference type="Proteomes" id="UP000298653">
    <property type="component" value="Chromosome"/>
</dbReference>
<organism evidence="3 4">
    <name type="scientific">Anaerostipes rhamnosivorans</name>
    <dbReference type="NCBI Taxonomy" id="1229621"/>
    <lineage>
        <taxon>Bacteria</taxon>
        <taxon>Bacillati</taxon>
        <taxon>Bacillota</taxon>
        <taxon>Clostridia</taxon>
        <taxon>Lachnospirales</taxon>
        <taxon>Lachnospiraceae</taxon>
        <taxon>Anaerostipes</taxon>
    </lineage>
</organism>
<keyword evidence="4" id="KW-1185">Reference proteome</keyword>
<accession>A0A4V1EFW6</accession>
<dbReference type="AlphaFoldDB" id="A0A4V1EFW6"/>
<dbReference type="Pfam" id="PF03610">
    <property type="entry name" value="EIIA-man"/>
    <property type="match status" value="1"/>
</dbReference>
<dbReference type="PANTHER" id="PTHR33799">
    <property type="entry name" value="PTS PERMEASE-RELATED-RELATED"/>
    <property type="match status" value="1"/>
</dbReference>
<dbReference type="KEGG" id="arf:AR1Y2_0556"/>